<dbReference type="PATRIC" id="fig|989403.3.peg.71"/>
<dbReference type="InterPro" id="IPR006913">
    <property type="entry name" value="CENP-V/GFA"/>
</dbReference>
<dbReference type="STRING" id="989403.SAMN05421798_103132"/>
<dbReference type="Gene3D" id="3.90.1590.10">
    <property type="entry name" value="glutathione-dependent formaldehyde- activating enzyme (gfa)"/>
    <property type="match status" value="1"/>
</dbReference>
<reference evidence="6 7" key="1">
    <citation type="journal article" date="2016" name="Front. Microbiol.">
        <title>Comparative Genomic Analysis Reveals a Diverse Repertoire of Genes Involved in Prokaryote-Eukaryote Interactions within the Pseudovibrio Genus.</title>
        <authorList>
            <person name="Romano S."/>
            <person name="Fernandez-Guerra A."/>
            <person name="Reen F.J."/>
            <person name="Glockner F.O."/>
            <person name="Crowley S.P."/>
            <person name="O'Sullivan O."/>
            <person name="Cotter P.D."/>
            <person name="Adams C."/>
            <person name="Dobson A.D."/>
            <person name="O'Gara F."/>
        </authorList>
    </citation>
    <scope>NUCLEOTIDE SEQUENCE [LARGE SCALE GENOMIC DNA]</scope>
    <source>
        <strain evidence="6 7">Ad2</strain>
    </source>
</reference>
<sequence>MSEIRNYKGKCLCGEVSFKAETPHKDVGLCHCTMCRRWNSGPFHVVEIPFDALSFENGEESISYYRSTDYARRAFCNNCGSSLFYHGDQIPEISNKVYLSAGLLDEPTGLKLAGHIFCASKGDYYEIEGDLPQHENVG</sequence>
<evidence type="ECO:0000256" key="4">
    <source>
        <dbReference type="ARBA" id="ARBA00023239"/>
    </source>
</evidence>
<evidence type="ECO:0000256" key="1">
    <source>
        <dbReference type="ARBA" id="ARBA00005495"/>
    </source>
</evidence>
<feature type="domain" description="CENP-V/GFA" evidence="5">
    <location>
        <begin position="7"/>
        <end position="126"/>
    </location>
</feature>
<evidence type="ECO:0000259" key="5">
    <source>
        <dbReference type="PROSITE" id="PS51891"/>
    </source>
</evidence>
<dbReference type="Proteomes" id="UP000076577">
    <property type="component" value="Unassembled WGS sequence"/>
</dbReference>
<dbReference type="AlphaFoldDB" id="A0A166B9F8"/>
<dbReference type="InterPro" id="IPR011057">
    <property type="entry name" value="Mss4-like_sf"/>
</dbReference>
<dbReference type="GO" id="GO:0046872">
    <property type="term" value="F:metal ion binding"/>
    <property type="evidence" value="ECO:0007669"/>
    <property type="project" value="UniProtKB-KW"/>
</dbReference>
<comment type="similarity">
    <text evidence="1">Belongs to the Gfa family.</text>
</comment>
<dbReference type="PANTHER" id="PTHR33337:SF40">
    <property type="entry name" value="CENP-V_GFA DOMAIN-CONTAINING PROTEIN-RELATED"/>
    <property type="match status" value="1"/>
</dbReference>
<dbReference type="SUPFAM" id="SSF51316">
    <property type="entry name" value="Mss4-like"/>
    <property type="match status" value="1"/>
</dbReference>
<dbReference type="PANTHER" id="PTHR33337">
    <property type="entry name" value="GFA DOMAIN-CONTAINING PROTEIN"/>
    <property type="match status" value="1"/>
</dbReference>
<evidence type="ECO:0000256" key="2">
    <source>
        <dbReference type="ARBA" id="ARBA00022723"/>
    </source>
</evidence>
<evidence type="ECO:0000256" key="3">
    <source>
        <dbReference type="ARBA" id="ARBA00022833"/>
    </source>
</evidence>
<keyword evidence="7" id="KW-1185">Reference proteome</keyword>
<accession>A0A166B9F8</accession>
<dbReference type="Pfam" id="PF04828">
    <property type="entry name" value="GFA"/>
    <property type="match status" value="1"/>
</dbReference>
<dbReference type="GO" id="GO:0016846">
    <property type="term" value="F:carbon-sulfur lyase activity"/>
    <property type="evidence" value="ECO:0007669"/>
    <property type="project" value="InterPro"/>
</dbReference>
<keyword evidence="4" id="KW-0456">Lyase</keyword>
<evidence type="ECO:0000313" key="6">
    <source>
        <dbReference type="EMBL" id="KZL22043.1"/>
    </source>
</evidence>
<dbReference type="PROSITE" id="PS51891">
    <property type="entry name" value="CENP_V_GFA"/>
    <property type="match status" value="1"/>
</dbReference>
<name>A0A166B9F8_9HYPH</name>
<evidence type="ECO:0000313" key="7">
    <source>
        <dbReference type="Proteomes" id="UP000076577"/>
    </source>
</evidence>
<gene>
    <name evidence="6" type="ORF">PsAD2_00068</name>
</gene>
<proteinExistence type="inferred from homology"/>
<dbReference type="EMBL" id="LMCB01000001">
    <property type="protein sequence ID" value="KZL22043.1"/>
    <property type="molecule type" value="Genomic_DNA"/>
</dbReference>
<comment type="caution">
    <text evidence="6">The sequence shown here is derived from an EMBL/GenBank/DDBJ whole genome shotgun (WGS) entry which is preliminary data.</text>
</comment>
<dbReference type="OrthoDB" id="9807246at2"/>
<keyword evidence="3" id="KW-0862">Zinc</keyword>
<keyword evidence="2" id="KW-0479">Metal-binding</keyword>
<protein>
    <submittedName>
        <fullName evidence="6">Glutathione-dependent formaldehyde-activating enzyme</fullName>
    </submittedName>
</protein>
<dbReference type="RefSeq" id="WP_068000822.1">
    <property type="nucleotide sequence ID" value="NZ_FOFM01000003.1"/>
</dbReference>
<organism evidence="6 7">
    <name type="scientific">Pseudovibrio axinellae</name>
    <dbReference type="NCBI Taxonomy" id="989403"/>
    <lineage>
        <taxon>Bacteria</taxon>
        <taxon>Pseudomonadati</taxon>
        <taxon>Pseudomonadota</taxon>
        <taxon>Alphaproteobacteria</taxon>
        <taxon>Hyphomicrobiales</taxon>
        <taxon>Stappiaceae</taxon>
        <taxon>Pseudovibrio</taxon>
    </lineage>
</organism>